<dbReference type="InterPro" id="IPR009053">
    <property type="entry name" value="Prefoldin"/>
</dbReference>
<evidence type="ECO:0000313" key="1">
    <source>
        <dbReference type="EMBL" id="VVT57381.1"/>
    </source>
</evidence>
<dbReference type="RefSeq" id="XP_031856272.1">
    <property type="nucleotide sequence ID" value="XM_032000381.1"/>
</dbReference>
<dbReference type="Proteomes" id="UP000398389">
    <property type="component" value="Unassembled WGS sequence"/>
</dbReference>
<evidence type="ECO:0008006" key="3">
    <source>
        <dbReference type="Google" id="ProtNLM"/>
    </source>
</evidence>
<dbReference type="OrthoDB" id="2015447at2759"/>
<proteinExistence type="predicted"/>
<evidence type="ECO:0000313" key="2">
    <source>
        <dbReference type="Proteomes" id="UP000398389"/>
    </source>
</evidence>
<dbReference type="Gene3D" id="1.10.287.370">
    <property type="match status" value="1"/>
</dbReference>
<reference evidence="1 2" key="1">
    <citation type="submission" date="2019-09" db="EMBL/GenBank/DDBJ databases">
        <authorList>
            <person name="Brejova B."/>
        </authorList>
    </citation>
    <scope>NUCLEOTIDE SEQUENCE [LARGE SCALE GENOMIC DNA]</scope>
</reference>
<gene>
    <name evidence="1" type="ORF">SAPINGB_P005667</name>
</gene>
<sequence>MSISSDALQKTLGEMQLRAITVSKELQTLSIQEASLIRRKRLSEATENQLKELTQYSTNSTERPIWKGVGKMFLSIPLNQQLDAMKNERLEYQEQLKAFEKKRLYLDTTYKNVINALDELNVSN</sequence>
<dbReference type="AlphaFoldDB" id="A0A5E8C5Z1"/>
<dbReference type="SUPFAM" id="SSF46579">
    <property type="entry name" value="Prefoldin"/>
    <property type="match status" value="1"/>
</dbReference>
<dbReference type="GeneID" id="43584481"/>
<dbReference type="EMBL" id="CABVLU010000005">
    <property type="protein sequence ID" value="VVT57381.1"/>
    <property type="molecule type" value="Genomic_DNA"/>
</dbReference>
<name>A0A5E8C5Z1_9ASCO</name>
<keyword evidence="2" id="KW-1185">Reference proteome</keyword>
<accession>A0A5E8C5Z1</accession>
<organism evidence="1 2">
    <name type="scientific">Magnusiomyces paraingens</name>
    <dbReference type="NCBI Taxonomy" id="2606893"/>
    <lineage>
        <taxon>Eukaryota</taxon>
        <taxon>Fungi</taxon>
        <taxon>Dikarya</taxon>
        <taxon>Ascomycota</taxon>
        <taxon>Saccharomycotina</taxon>
        <taxon>Dipodascomycetes</taxon>
        <taxon>Dipodascales</taxon>
        <taxon>Dipodascaceae</taxon>
        <taxon>Magnusiomyces</taxon>
    </lineage>
</organism>
<protein>
    <recommendedName>
        <fullName evidence="3">Prefoldin subunit 1</fullName>
    </recommendedName>
</protein>